<sequence length="81" mass="8415">MAQQAHAASIPKAAHLSSKPPSLTTAPVPTALRPLKQVSFGVPASPQAPTNTQSPFAPAFNHHPAQPSPFTPAPLPHDAQR</sequence>
<accession>A0A8H5C720</accession>
<feature type="region of interest" description="Disordered" evidence="1">
    <location>
        <begin position="1"/>
        <end position="81"/>
    </location>
</feature>
<feature type="compositionally biased region" description="Pro residues" evidence="1">
    <location>
        <begin position="66"/>
        <end position="75"/>
    </location>
</feature>
<evidence type="ECO:0000256" key="1">
    <source>
        <dbReference type="SAM" id="MobiDB-lite"/>
    </source>
</evidence>
<evidence type="ECO:0000313" key="2">
    <source>
        <dbReference type="EMBL" id="KAF5336123.1"/>
    </source>
</evidence>
<dbReference type="EMBL" id="JAACJK010000059">
    <property type="protein sequence ID" value="KAF5336123.1"/>
    <property type="molecule type" value="Genomic_DNA"/>
</dbReference>
<dbReference type="Proteomes" id="UP000541558">
    <property type="component" value="Unassembled WGS sequence"/>
</dbReference>
<organism evidence="2 3">
    <name type="scientific">Ephemerocybe angulata</name>
    <dbReference type="NCBI Taxonomy" id="980116"/>
    <lineage>
        <taxon>Eukaryota</taxon>
        <taxon>Fungi</taxon>
        <taxon>Dikarya</taxon>
        <taxon>Basidiomycota</taxon>
        <taxon>Agaricomycotina</taxon>
        <taxon>Agaricomycetes</taxon>
        <taxon>Agaricomycetidae</taxon>
        <taxon>Agaricales</taxon>
        <taxon>Agaricineae</taxon>
        <taxon>Psathyrellaceae</taxon>
        <taxon>Ephemerocybe</taxon>
    </lineage>
</organism>
<comment type="caution">
    <text evidence="2">The sequence shown here is derived from an EMBL/GenBank/DDBJ whole genome shotgun (WGS) entry which is preliminary data.</text>
</comment>
<name>A0A8H5C720_9AGAR</name>
<proteinExistence type="predicted"/>
<reference evidence="2 3" key="1">
    <citation type="journal article" date="2020" name="ISME J.">
        <title>Uncovering the hidden diversity of litter-decomposition mechanisms in mushroom-forming fungi.</title>
        <authorList>
            <person name="Floudas D."/>
            <person name="Bentzer J."/>
            <person name="Ahren D."/>
            <person name="Johansson T."/>
            <person name="Persson P."/>
            <person name="Tunlid A."/>
        </authorList>
    </citation>
    <scope>NUCLEOTIDE SEQUENCE [LARGE SCALE GENOMIC DNA]</scope>
    <source>
        <strain evidence="2 3">CBS 175.51</strain>
    </source>
</reference>
<dbReference type="AlphaFoldDB" id="A0A8H5C720"/>
<evidence type="ECO:0000313" key="3">
    <source>
        <dbReference type="Proteomes" id="UP000541558"/>
    </source>
</evidence>
<keyword evidence="3" id="KW-1185">Reference proteome</keyword>
<protein>
    <submittedName>
        <fullName evidence="2">Uncharacterized protein</fullName>
    </submittedName>
</protein>
<gene>
    <name evidence="2" type="ORF">D9611_006299</name>
</gene>